<dbReference type="Proteomes" id="UP000198995">
    <property type="component" value="Unassembled WGS sequence"/>
</dbReference>
<dbReference type="SUPFAM" id="SSF54995">
    <property type="entry name" value="Ribosomal protein S6"/>
    <property type="match status" value="1"/>
</dbReference>
<dbReference type="GO" id="GO:1990904">
    <property type="term" value="C:ribonucleoprotein complex"/>
    <property type="evidence" value="ECO:0007669"/>
    <property type="project" value="UniProtKB-KW"/>
</dbReference>
<dbReference type="GO" id="GO:0005737">
    <property type="term" value="C:cytoplasm"/>
    <property type="evidence" value="ECO:0007669"/>
    <property type="project" value="UniProtKB-ARBA"/>
</dbReference>
<dbReference type="PANTHER" id="PTHR21011:SF1">
    <property type="entry name" value="SMALL RIBOSOMAL SUBUNIT PROTEIN BS6M"/>
    <property type="match status" value="1"/>
</dbReference>
<keyword evidence="4" id="KW-0687">Ribonucleoprotein</keyword>
<dbReference type="InterPro" id="IPR014717">
    <property type="entry name" value="Transl_elong_EF1B/ribsomal_bS6"/>
</dbReference>
<dbReference type="EMBL" id="FNAF01000022">
    <property type="protein sequence ID" value="SDE13227.1"/>
    <property type="molecule type" value="Genomic_DNA"/>
</dbReference>
<dbReference type="NCBIfam" id="TIGR00166">
    <property type="entry name" value="S6"/>
    <property type="match status" value="1"/>
</dbReference>
<evidence type="ECO:0000313" key="5">
    <source>
        <dbReference type="EMBL" id="SDE13227.1"/>
    </source>
</evidence>
<keyword evidence="4" id="KW-0699">rRNA-binding</keyword>
<evidence type="ECO:0000313" key="6">
    <source>
        <dbReference type="Proteomes" id="UP000198995"/>
    </source>
</evidence>
<proteinExistence type="inferred from homology"/>
<dbReference type="InterPro" id="IPR000529">
    <property type="entry name" value="Ribosomal_bS6"/>
</dbReference>
<sequence length="96" mass="11157">MREYELLFIVKTEIPEEGTQEVIDRYSKVLTDHGAEVTAVDKWGKRRLAYVIDKKYTDGVYVLIKFNGDSAAVNEVDRLMKIDERLLRHLVTRVGE</sequence>
<dbReference type="GO" id="GO:0003735">
    <property type="term" value="F:structural constituent of ribosome"/>
    <property type="evidence" value="ECO:0007669"/>
    <property type="project" value="InterPro"/>
</dbReference>
<dbReference type="Gene3D" id="3.30.70.60">
    <property type="match status" value="1"/>
</dbReference>
<keyword evidence="6" id="KW-1185">Reference proteome</keyword>
<dbReference type="CDD" id="cd00473">
    <property type="entry name" value="bS6"/>
    <property type="match status" value="1"/>
</dbReference>
<dbReference type="GO" id="GO:0005840">
    <property type="term" value="C:ribosome"/>
    <property type="evidence" value="ECO:0007669"/>
    <property type="project" value="UniProtKB-KW"/>
</dbReference>
<keyword evidence="4" id="KW-0694">RNA-binding</keyword>
<comment type="function">
    <text evidence="2 4">Binds together with bS18 to 16S ribosomal RNA.</text>
</comment>
<dbReference type="STRING" id="2741.SAMN04489866_12211"/>
<reference evidence="5 6" key="1">
    <citation type="submission" date="2016-10" db="EMBL/GenBank/DDBJ databases">
        <authorList>
            <person name="de Groot N.N."/>
        </authorList>
    </citation>
    <scope>NUCLEOTIDE SEQUENCE [LARGE SCALE GENOMIC DNA]</scope>
    <source>
        <strain evidence="5 6">DSM 20475</strain>
    </source>
</reference>
<dbReference type="HAMAP" id="MF_00360">
    <property type="entry name" value="Ribosomal_bS6"/>
    <property type="match status" value="1"/>
</dbReference>
<dbReference type="InterPro" id="IPR020814">
    <property type="entry name" value="Ribosomal_S6_plastid/chlpt"/>
</dbReference>
<gene>
    <name evidence="4" type="primary">rpsF</name>
    <name evidence="5" type="ORF">SAMN04489866_12211</name>
</gene>
<protein>
    <recommendedName>
        <fullName evidence="3 4">Small ribosomal subunit protein bS6</fullName>
    </recommendedName>
</protein>
<dbReference type="InterPro" id="IPR035980">
    <property type="entry name" value="Ribosomal_bS6_sf"/>
</dbReference>
<dbReference type="AlphaFoldDB" id="A0A1G7AFI9"/>
<dbReference type="OrthoDB" id="9812702at2"/>
<evidence type="ECO:0000256" key="4">
    <source>
        <dbReference type="HAMAP-Rule" id="MF_00360"/>
    </source>
</evidence>
<keyword evidence="4 5" id="KW-0689">Ribosomal protein</keyword>
<evidence type="ECO:0000256" key="1">
    <source>
        <dbReference type="ARBA" id="ARBA00009512"/>
    </source>
</evidence>
<name>A0A1G7AFI9_PEPNI</name>
<organism evidence="5 6">
    <name type="scientific">Peptococcus niger</name>
    <dbReference type="NCBI Taxonomy" id="2741"/>
    <lineage>
        <taxon>Bacteria</taxon>
        <taxon>Bacillati</taxon>
        <taxon>Bacillota</taxon>
        <taxon>Clostridia</taxon>
        <taxon>Eubacteriales</taxon>
        <taxon>Peptococcaceae</taxon>
        <taxon>Peptococcus</taxon>
    </lineage>
</organism>
<evidence type="ECO:0000256" key="3">
    <source>
        <dbReference type="ARBA" id="ARBA00035294"/>
    </source>
</evidence>
<comment type="similarity">
    <text evidence="1 4">Belongs to the bacterial ribosomal protein bS6 family.</text>
</comment>
<accession>A0A1G7AFI9</accession>
<dbReference type="GO" id="GO:0070181">
    <property type="term" value="F:small ribosomal subunit rRNA binding"/>
    <property type="evidence" value="ECO:0007669"/>
    <property type="project" value="TreeGrafter"/>
</dbReference>
<dbReference type="RefSeq" id="WP_091792457.1">
    <property type="nucleotide sequence ID" value="NZ_FNAF01000022.1"/>
</dbReference>
<dbReference type="Pfam" id="PF01250">
    <property type="entry name" value="Ribosomal_S6"/>
    <property type="match status" value="1"/>
</dbReference>
<evidence type="ECO:0000256" key="2">
    <source>
        <dbReference type="ARBA" id="ARBA00035104"/>
    </source>
</evidence>
<dbReference type="PANTHER" id="PTHR21011">
    <property type="entry name" value="MITOCHONDRIAL 28S RIBOSOMAL PROTEIN S6"/>
    <property type="match status" value="1"/>
</dbReference>
<dbReference type="GO" id="GO:0006412">
    <property type="term" value="P:translation"/>
    <property type="evidence" value="ECO:0007669"/>
    <property type="project" value="UniProtKB-UniRule"/>
</dbReference>